<organism evidence="2 3">
    <name type="scientific">Halanaerobium hydrogeniformans</name>
    <name type="common">Halanaerobium sp. (strain sapolanicus)</name>
    <dbReference type="NCBI Taxonomy" id="656519"/>
    <lineage>
        <taxon>Bacteria</taxon>
        <taxon>Bacillati</taxon>
        <taxon>Bacillota</taxon>
        <taxon>Clostridia</taxon>
        <taxon>Halanaerobiales</taxon>
        <taxon>Halanaerobiaceae</taxon>
        <taxon>Halanaerobium</taxon>
    </lineage>
</organism>
<dbReference type="AlphaFoldDB" id="E4RMV6"/>
<dbReference type="InterPro" id="IPR036503">
    <property type="entry name" value="Ald_Fedxn_OxRdtase_N_sf"/>
</dbReference>
<sequence length="228" mass="24978">MDSKILRINMSELKINEEEVSKDYLLLNGRELTTKIMSDEIPENCNPLKEKNKVVIAPSILNNTNSSCSGRLSIGAKSPLTLTIKEYNSEAVCSHKLIKLAIKAIIIEGLSEENKFYKVIIKNESIVLELAEEYEGIGSYNLIDLIKSEYGNEIVLISIGVEAENKMIAAGISINDVDSHFHRYAAGGGLGAVLAAKGVKALIIDNNNSDKAELHNKAKSNLSVKKFD</sequence>
<evidence type="ECO:0000259" key="1">
    <source>
        <dbReference type="SMART" id="SM00790"/>
    </source>
</evidence>
<dbReference type="KEGG" id="has:Halsa_0722"/>
<reference evidence="2 3" key="2">
    <citation type="journal article" date="2011" name="J. Bacteriol.">
        <title>Complete Genome Sequence of the Haloalkaliphilic, Hydrogen Producing Halanaerobium hydrogenoformans.</title>
        <authorList>
            <person name="Brown S.D."/>
            <person name="Begemann M.B."/>
            <person name="Mormile M.R."/>
            <person name="Wall J.D."/>
            <person name="Han C.S."/>
            <person name="Goodwin L.A."/>
            <person name="Pitluck S."/>
            <person name="Land M.L."/>
            <person name="Hauser L.J."/>
            <person name="Elias D.A."/>
        </authorList>
    </citation>
    <scope>NUCLEOTIDE SEQUENCE [LARGE SCALE GENOMIC DNA]</scope>
    <source>
        <strain evidence="3">sapolanicus</strain>
    </source>
</reference>
<dbReference type="PANTHER" id="PTHR30038:SF0">
    <property type="entry name" value="TUNGSTEN-CONTAINING ALDEHYDE FERREDOXIN OXIDOREDUCTASE"/>
    <property type="match status" value="1"/>
</dbReference>
<accession>E4RMV6</accession>
<evidence type="ECO:0000313" key="2">
    <source>
        <dbReference type="EMBL" id="ADQ14173.1"/>
    </source>
</evidence>
<dbReference type="Pfam" id="PF02730">
    <property type="entry name" value="AFOR_N"/>
    <property type="match status" value="1"/>
</dbReference>
<reference evidence="2 3" key="1">
    <citation type="submission" date="2010-11" db="EMBL/GenBank/DDBJ databases">
        <title>Complete sequence of Halanaerobium sp. sapolanicus.</title>
        <authorList>
            <consortium name="US DOE Joint Genome Institute"/>
            <person name="Lucas S."/>
            <person name="Copeland A."/>
            <person name="Lapidus A."/>
            <person name="Cheng J.-F."/>
            <person name="Bruce D."/>
            <person name="Goodwin L."/>
            <person name="Pitluck S."/>
            <person name="Davenport K."/>
            <person name="Detter J.C."/>
            <person name="Han C."/>
            <person name="Tapia R."/>
            <person name="Land M."/>
            <person name="Hauser L."/>
            <person name="Jeffries C."/>
            <person name="Kyrpides N."/>
            <person name="Ivanova N."/>
            <person name="Mikhailova N."/>
            <person name="Begemann M.B."/>
            <person name="Mormile M.R."/>
            <person name="Wall J.D."/>
            <person name="Elias D.A."/>
            <person name="Woyke T."/>
        </authorList>
    </citation>
    <scope>NUCLEOTIDE SEQUENCE [LARGE SCALE GENOMIC DNA]</scope>
    <source>
        <strain evidence="3">sapolanicus</strain>
    </source>
</reference>
<proteinExistence type="predicted"/>
<dbReference type="OrthoDB" id="9763894at2"/>
<dbReference type="HOGENOM" id="CLU_1213438_0_0_9"/>
<dbReference type="Proteomes" id="UP000007434">
    <property type="component" value="Chromosome"/>
</dbReference>
<protein>
    <submittedName>
        <fullName evidence="2">Aldehyde ferredoxin oxidoreductase</fullName>
    </submittedName>
</protein>
<dbReference type="Gene3D" id="3.60.9.10">
    <property type="entry name" value="Aldehyde ferredoxin oxidoreductase, N-terminal domain"/>
    <property type="match status" value="1"/>
</dbReference>
<feature type="domain" description="Aldehyde ferredoxin oxidoreductase N-terminal" evidence="1">
    <location>
        <begin position="1"/>
        <end position="211"/>
    </location>
</feature>
<keyword evidence="3" id="KW-1185">Reference proteome</keyword>
<dbReference type="InterPro" id="IPR013983">
    <property type="entry name" value="Ald_Fedxn_OxRdtase_N"/>
</dbReference>
<dbReference type="SMART" id="SM00790">
    <property type="entry name" value="AFOR_N"/>
    <property type="match status" value="1"/>
</dbReference>
<dbReference type="GO" id="GO:0016625">
    <property type="term" value="F:oxidoreductase activity, acting on the aldehyde or oxo group of donors, iron-sulfur protein as acceptor"/>
    <property type="evidence" value="ECO:0007669"/>
    <property type="project" value="InterPro"/>
</dbReference>
<dbReference type="SUPFAM" id="SSF56228">
    <property type="entry name" value="Aldehyde ferredoxin oxidoreductase, N-terminal domain"/>
    <property type="match status" value="1"/>
</dbReference>
<dbReference type="EMBL" id="CP002304">
    <property type="protein sequence ID" value="ADQ14173.1"/>
    <property type="molecule type" value="Genomic_DNA"/>
</dbReference>
<evidence type="ECO:0000313" key="3">
    <source>
        <dbReference type="Proteomes" id="UP000007434"/>
    </source>
</evidence>
<dbReference type="STRING" id="656519.Halsa_0722"/>
<dbReference type="GO" id="GO:0051536">
    <property type="term" value="F:iron-sulfur cluster binding"/>
    <property type="evidence" value="ECO:0007669"/>
    <property type="project" value="InterPro"/>
</dbReference>
<dbReference type="InterPro" id="IPR051919">
    <property type="entry name" value="W-dependent_AOR"/>
</dbReference>
<dbReference type="RefSeq" id="WP_013405265.1">
    <property type="nucleotide sequence ID" value="NC_014654.1"/>
</dbReference>
<name>E4RMV6_HALHG</name>
<gene>
    <name evidence="2" type="ordered locus">Halsa_0722</name>
</gene>
<dbReference type="eggNOG" id="COG2414">
    <property type="taxonomic scope" value="Bacteria"/>
</dbReference>
<dbReference type="PANTHER" id="PTHR30038">
    <property type="entry name" value="ALDEHYDE FERREDOXIN OXIDOREDUCTASE"/>
    <property type="match status" value="1"/>
</dbReference>